<gene>
    <name evidence="9" type="ORF">A7979_08730</name>
</gene>
<dbReference type="CDD" id="cd17535">
    <property type="entry name" value="REC_NarL-like"/>
    <property type="match status" value="1"/>
</dbReference>
<keyword evidence="2" id="KW-0805">Transcription regulation</keyword>
<evidence type="ECO:0008006" key="11">
    <source>
        <dbReference type="Google" id="ProtNLM"/>
    </source>
</evidence>
<dbReference type="InterPro" id="IPR000792">
    <property type="entry name" value="Tscrpt_reg_LuxR_C"/>
</dbReference>
<dbReference type="SUPFAM" id="SSF46894">
    <property type="entry name" value="C-terminal effector domain of the bipartite response regulators"/>
    <property type="match status" value="1"/>
</dbReference>
<feature type="modified residue" description="4-aspartylphosphate" evidence="5">
    <location>
        <position position="56"/>
    </location>
</feature>
<organism evidence="9 10">
    <name type="scientific">Rothia nasimurium</name>
    <dbReference type="NCBI Taxonomy" id="85336"/>
    <lineage>
        <taxon>Bacteria</taxon>
        <taxon>Bacillati</taxon>
        <taxon>Actinomycetota</taxon>
        <taxon>Actinomycetes</taxon>
        <taxon>Micrococcales</taxon>
        <taxon>Micrococcaceae</taxon>
        <taxon>Rothia</taxon>
    </lineage>
</organism>
<evidence type="ECO:0000259" key="7">
    <source>
        <dbReference type="PROSITE" id="PS50043"/>
    </source>
</evidence>
<protein>
    <recommendedName>
        <fullName evidence="11">DNA-binding response regulator</fullName>
    </recommendedName>
</protein>
<dbReference type="GO" id="GO:0000160">
    <property type="term" value="P:phosphorelay signal transduction system"/>
    <property type="evidence" value="ECO:0007669"/>
    <property type="project" value="InterPro"/>
</dbReference>
<dbReference type="GO" id="GO:0006355">
    <property type="term" value="P:regulation of DNA-templated transcription"/>
    <property type="evidence" value="ECO:0007669"/>
    <property type="project" value="InterPro"/>
</dbReference>
<accession>A0A1Y1RSJ9</accession>
<dbReference type="InterPro" id="IPR001789">
    <property type="entry name" value="Sig_transdc_resp-reg_receiver"/>
</dbReference>
<dbReference type="InterPro" id="IPR036388">
    <property type="entry name" value="WH-like_DNA-bd_sf"/>
</dbReference>
<dbReference type="Pfam" id="PF00072">
    <property type="entry name" value="Response_reg"/>
    <property type="match status" value="1"/>
</dbReference>
<evidence type="ECO:0000256" key="5">
    <source>
        <dbReference type="PROSITE-ProRule" id="PRU00169"/>
    </source>
</evidence>
<dbReference type="AlphaFoldDB" id="A0A1Y1RSJ9"/>
<comment type="caution">
    <text evidence="9">The sequence shown here is derived from an EMBL/GenBank/DDBJ whole genome shotgun (WGS) entry which is preliminary data.</text>
</comment>
<reference evidence="9 10" key="1">
    <citation type="submission" date="2016-05" db="EMBL/GenBank/DDBJ databases">
        <title>Draft genome sequence of a porcine commensal Rothia nasimurium.</title>
        <authorList>
            <person name="Gaiser R.A."/>
            <person name="Van Baarlen P."/>
            <person name="Wells J.M."/>
        </authorList>
    </citation>
    <scope>NUCLEOTIDE SEQUENCE [LARGE SCALE GENOMIC DNA]</scope>
    <source>
        <strain evidence="9 10">PT-32</strain>
    </source>
</reference>
<sequence>MRIILAEDSALLRQGLTMVLGALGHSVLAEVEDAPTLLTAVDTAMAGEGLDAVITDVRMPPTHTSDGLKAALQLRETYPGLPIVVLSQYITTAYARELFARSAAGLGYLLKDRVGDIEEFARALDTVVAGGTVIDPDVVQHLLGGTSSSGQAAGQAPGTSTGTSGADAPIPSSYPGGGAARGSSDSHLEQTAHRPTEGKLARLSPRELEILRLMAQGRSNTEIESELFISSATVAKHVGNIFDKLDLPAETGNRRVRAVLAFLEG</sequence>
<dbReference type="OrthoDB" id="9808843at2"/>
<dbReference type="Pfam" id="PF00196">
    <property type="entry name" value="GerE"/>
    <property type="match status" value="1"/>
</dbReference>
<keyword evidence="3" id="KW-0238">DNA-binding</keyword>
<evidence type="ECO:0000256" key="3">
    <source>
        <dbReference type="ARBA" id="ARBA00023125"/>
    </source>
</evidence>
<dbReference type="SUPFAM" id="SSF52172">
    <property type="entry name" value="CheY-like"/>
    <property type="match status" value="1"/>
</dbReference>
<dbReference type="PROSITE" id="PS50043">
    <property type="entry name" value="HTH_LUXR_2"/>
    <property type="match status" value="1"/>
</dbReference>
<evidence type="ECO:0000256" key="4">
    <source>
        <dbReference type="ARBA" id="ARBA00023163"/>
    </source>
</evidence>
<feature type="domain" description="HTH luxR-type" evidence="7">
    <location>
        <begin position="196"/>
        <end position="265"/>
    </location>
</feature>
<dbReference type="InterPro" id="IPR011006">
    <property type="entry name" value="CheY-like_superfamily"/>
</dbReference>
<evidence type="ECO:0000313" key="10">
    <source>
        <dbReference type="Proteomes" id="UP000192359"/>
    </source>
</evidence>
<dbReference type="InterPro" id="IPR039420">
    <property type="entry name" value="WalR-like"/>
</dbReference>
<evidence type="ECO:0000313" key="9">
    <source>
        <dbReference type="EMBL" id="ORC25084.1"/>
    </source>
</evidence>
<evidence type="ECO:0000256" key="1">
    <source>
        <dbReference type="ARBA" id="ARBA00022553"/>
    </source>
</evidence>
<keyword evidence="4" id="KW-0804">Transcription</keyword>
<dbReference type="CDD" id="cd06170">
    <property type="entry name" value="LuxR_C_like"/>
    <property type="match status" value="1"/>
</dbReference>
<evidence type="ECO:0000256" key="6">
    <source>
        <dbReference type="SAM" id="MobiDB-lite"/>
    </source>
</evidence>
<dbReference type="GO" id="GO:0003677">
    <property type="term" value="F:DNA binding"/>
    <property type="evidence" value="ECO:0007669"/>
    <property type="project" value="UniProtKB-KW"/>
</dbReference>
<dbReference type="Gene3D" id="3.40.50.2300">
    <property type="match status" value="1"/>
</dbReference>
<dbReference type="InterPro" id="IPR058245">
    <property type="entry name" value="NreC/VraR/RcsB-like_REC"/>
</dbReference>
<feature type="region of interest" description="Disordered" evidence="6">
    <location>
        <begin position="145"/>
        <end position="199"/>
    </location>
</feature>
<dbReference type="Gene3D" id="1.10.10.10">
    <property type="entry name" value="Winged helix-like DNA-binding domain superfamily/Winged helix DNA-binding domain"/>
    <property type="match status" value="1"/>
</dbReference>
<feature type="compositionally biased region" description="Basic and acidic residues" evidence="6">
    <location>
        <begin position="184"/>
        <end position="199"/>
    </location>
</feature>
<dbReference type="RefSeq" id="WP_083090546.1">
    <property type="nucleotide sequence ID" value="NZ_LXWF01000001.1"/>
</dbReference>
<dbReference type="InterPro" id="IPR016032">
    <property type="entry name" value="Sig_transdc_resp-reg_C-effctor"/>
</dbReference>
<keyword evidence="1 5" id="KW-0597">Phosphoprotein</keyword>
<evidence type="ECO:0000259" key="8">
    <source>
        <dbReference type="PROSITE" id="PS50110"/>
    </source>
</evidence>
<dbReference type="PRINTS" id="PR00038">
    <property type="entry name" value="HTHLUXR"/>
</dbReference>
<feature type="domain" description="Response regulatory" evidence="8">
    <location>
        <begin position="2"/>
        <end position="126"/>
    </location>
</feature>
<dbReference type="SMART" id="SM00421">
    <property type="entry name" value="HTH_LUXR"/>
    <property type="match status" value="1"/>
</dbReference>
<dbReference type="EMBL" id="LXWF01000001">
    <property type="protein sequence ID" value="ORC25084.1"/>
    <property type="molecule type" value="Genomic_DNA"/>
</dbReference>
<dbReference type="PROSITE" id="PS50110">
    <property type="entry name" value="RESPONSE_REGULATORY"/>
    <property type="match status" value="1"/>
</dbReference>
<proteinExistence type="predicted"/>
<dbReference type="PANTHER" id="PTHR43214">
    <property type="entry name" value="TWO-COMPONENT RESPONSE REGULATOR"/>
    <property type="match status" value="1"/>
</dbReference>
<keyword evidence="10" id="KW-1185">Reference proteome</keyword>
<evidence type="ECO:0000256" key="2">
    <source>
        <dbReference type="ARBA" id="ARBA00023015"/>
    </source>
</evidence>
<dbReference type="PANTHER" id="PTHR43214:SF24">
    <property type="entry name" value="TRANSCRIPTIONAL REGULATORY PROTEIN NARL-RELATED"/>
    <property type="match status" value="1"/>
</dbReference>
<feature type="compositionally biased region" description="Low complexity" evidence="6">
    <location>
        <begin position="145"/>
        <end position="166"/>
    </location>
</feature>
<dbReference type="Proteomes" id="UP000192359">
    <property type="component" value="Unassembled WGS sequence"/>
</dbReference>
<name>A0A1Y1RSJ9_9MICC</name>
<dbReference type="SMART" id="SM00448">
    <property type="entry name" value="REC"/>
    <property type="match status" value="1"/>
</dbReference>